<evidence type="ECO:0000313" key="8">
    <source>
        <dbReference type="Proteomes" id="UP000548867"/>
    </source>
</evidence>
<dbReference type="InterPro" id="IPR058792">
    <property type="entry name" value="Beta-barrel_RND_2"/>
</dbReference>
<dbReference type="AlphaFoldDB" id="A0A7W6CHQ5"/>
<dbReference type="PANTHER" id="PTHR30469">
    <property type="entry name" value="MULTIDRUG RESISTANCE PROTEIN MDTA"/>
    <property type="match status" value="1"/>
</dbReference>
<name>A0A7W6CHQ5_9SPHN</name>
<evidence type="ECO:0000259" key="4">
    <source>
        <dbReference type="Pfam" id="PF25954"/>
    </source>
</evidence>
<feature type="domain" description="Multidrug resistance protein MdtA-like C-terminal permuted SH3" evidence="5">
    <location>
        <begin position="323"/>
        <end position="376"/>
    </location>
</feature>
<evidence type="ECO:0000313" key="7">
    <source>
        <dbReference type="EMBL" id="MBB3956778.1"/>
    </source>
</evidence>
<dbReference type="Gene3D" id="2.40.50.100">
    <property type="match status" value="1"/>
</dbReference>
<dbReference type="GO" id="GO:1990281">
    <property type="term" value="C:efflux pump complex"/>
    <property type="evidence" value="ECO:0007669"/>
    <property type="project" value="TreeGrafter"/>
</dbReference>
<dbReference type="Gene3D" id="1.10.287.470">
    <property type="entry name" value="Helix hairpin bin"/>
    <property type="match status" value="1"/>
</dbReference>
<reference evidence="7 8" key="1">
    <citation type="submission" date="2020-08" db="EMBL/GenBank/DDBJ databases">
        <title>Genomic Encyclopedia of Type Strains, Phase IV (KMG-IV): sequencing the most valuable type-strain genomes for metagenomic binning, comparative biology and taxonomic classification.</title>
        <authorList>
            <person name="Goeker M."/>
        </authorList>
    </citation>
    <scope>NUCLEOTIDE SEQUENCE [LARGE SCALE GENOMIC DNA]</scope>
    <source>
        <strain evidence="7 8">DSM 27057</strain>
    </source>
</reference>
<sequence length="402" mass="42096">MSEMNVEAKVKSDPAAQSYDGPYEGGDAQPFPRRKVLIGAGAALLAIGGIWAYTHRNPGGDAARANQAPLVTVSAPGIATVAGTINASGVLAARHDMPVGVVGEGGTVVQVLVEPGAWVKRGQLLAVIDRQVQNQQQASSNANIGVAQADARIAQANLDRGLKLVANGFISNADIDKLTAVRDAANARVRVAQAQSGEMQAKIRRLNIVAPADGLVLDRALEVGQVVSPGNGVLFRIADKGEMEMRARLSESNLAHLALGQEVKVRPVGSEREFVGHVWQVSPVIDPATRQGVARIALPYDRDIRPGGFASAEIRSGSMAAPLLPESALQADAQGSYVYVVTGDNKAVRRRVKVAMVTEKGVAIASGLSGVERVVLRAGAFLTEGETVNPRSQPPQSSSKQN</sequence>
<feature type="region of interest" description="Disordered" evidence="2">
    <location>
        <begin position="1"/>
        <end position="27"/>
    </location>
</feature>
<evidence type="ECO:0000259" key="6">
    <source>
        <dbReference type="Pfam" id="PF25973"/>
    </source>
</evidence>
<keyword evidence="3" id="KW-0472">Membrane</keyword>
<keyword evidence="3" id="KW-0812">Transmembrane</keyword>
<evidence type="ECO:0000256" key="3">
    <source>
        <dbReference type="SAM" id="Phobius"/>
    </source>
</evidence>
<dbReference type="Gene3D" id="2.40.420.20">
    <property type="match status" value="1"/>
</dbReference>
<dbReference type="Pfam" id="PF25954">
    <property type="entry name" value="Beta-barrel_RND_2"/>
    <property type="match status" value="1"/>
</dbReference>
<dbReference type="Gene3D" id="2.40.30.170">
    <property type="match status" value="1"/>
</dbReference>
<keyword evidence="3" id="KW-1133">Transmembrane helix</keyword>
<protein>
    <submittedName>
        <fullName evidence="7">RND family efflux transporter MFP subunit</fullName>
    </submittedName>
</protein>
<dbReference type="InterPro" id="IPR006143">
    <property type="entry name" value="RND_pump_MFP"/>
</dbReference>
<dbReference type="EMBL" id="JACIDX010000016">
    <property type="protein sequence ID" value="MBB3956778.1"/>
    <property type="molecule type" value="Genomic_DNA"/>
</dbReference>
<gene>
    <name evidence="7" type="ORF">GGR38_003744</name>
</gene>
<dbReference type="GO" id="GO:0015562">
    <property type="term" value="F:efflux transmembrane transporter activity"/>
    <property type="evidence" value="ECO:0007669"/>
    <property type="project" value="TreeGrafter"/>
</dbReference>
<dbReference type="Proteomes" id="UP000548867">
    <property type="component" value="Unassembled WGS sequence"/>
</dbReference>
<feature type="domain" description="CzcB-like barrel-sandwich hybrid" evidence="6">
    <location>
        <begin position="105"/>
        <end position="239"/>
    </location>
</feature>
<dbReference type="NCBIfam" id="TIGR01730">
    <property type="entry name" value="RND_mfp"/>
    <property type="match status" value="1"/>
</dbReference>
<dbReference type="Pfam" id="PF25973">
    <property type="entry name" value="BSH_CzcB"/>
    <property type="match status" value="1"/>
</dbReference>
<comment type="caution">
    <text evidence="7">The sequence shown here is derived from an EMBL/GenBank/DDBJ whole genome shotgun (WGS) entry which is preliminary data.</text>
</comment>
<evidence type="ECO:0000256" key="2">
    <source>
        <dbReference type="SAM" id="MobiDB-lite"/>
    </source>
</evidence>
<proteinExistence type="inferred from homology"/>
<dbReference type="PANTHER" id="PTHR30469:SF15">
    <property type="entry name" value="HLYD FAMILY OF SECRETION PROTEINS"/>
    <property type="match status" value="1"/>
</dbReference>
<evidence type="ECO:0000256" key="1">
    <source>
        <dbReference type="ARBA" id="ARBA00009477"/>
    </source>
</evidence>
<dbReference type="InterPro" id="IPR058647">
    <property type="entry name" value="BSH_CzcB-like"/>
</dbReference>
<dbReference type="InterPro" id="IPR058627">
    <property type="entry name" value="MdtA-like_C"/>
</dbReference>
<dbReference type="SUPFAM" id="SSF111369">
    <property type="entry name" value="HlyD-like secretion proteins"/>
    <property type="match status" value="1"/>
</dbReference>
<feature type="domain" description="CusB-like beta-barrel" evidence="4">
    <location>
        <begin position="247"/>
        <end position="316"/>
    </location>
</feature>
<comment type="similarity">
    <text evidence="1">Belongs to the membrane fusion protein (MFP) (TC 8.A.1) family.</text>
</comment>
<keyword evidence="8" id="KW-1185">Reference proteome</keyword>
<evidence type="ECO:0000259" key="5">
    <source>
        <dbReference type="Pfam" id="PF25967"/>
    </source>
</evidence>
<organism evidence="7 8">
    <name type="scientific">Novosphingobium sediminicola</name>
    <dbReference type="NCBI Taxonomy" id="563162"/>
    <lineage>
        <taxon>Bacteria</taxon>
        <taxon>Pseudomonadati</taxon>
        <taxon>Pseudomonadota</taxon>
        <taxon>Alphaproteobacteria</taxon>
        <taxon>Sphingomonadales</taxon>
        <taxon>Sphingomonadaceae</taxon>
        <taxon>Novosphingobium</taxon>
    </lineage>
</organism>
<dbReference type="Pfam" id="PF25967">
    <property type="entry name" value="RND-MFP_C"/>
    <property type="match status" value="1"/>
</dbReference>
<feature type="compositionally biased region" description="Basic and acidic residues" evidence="2">
    <location>
        <begin position="1"/>
        <end position="12"/>
    </location>
</feature>
<feature type="transmembrane region" description="Helical" evidence="3">
    <location>
        <begin position="36"/>
        <end position="54"/>
    </location>
</feature>
<accession>A0A7W6CHQ5</accession>